<dbReference type="Gene3D" id="3.10.10.10">
    <property type="entry name" value="HIV Type 1 Reverse Transcriptase, subunit A, domain 1"/>
    <property type="match status" value="1"/>
</dbReference>
<dbReference type="CDD" id="cd01647">
    <property type="entry name" value="RT_LTR"/>
    <property type="match status" value="1"/>
</dbReference>
<organism evidence="9 10">
    <name type="scientific">Strongyloides venezuelensis</name>
    <name type="common">Threadworm</name>
    <dbReference type="NCBI Taxonomy" id="75913"/>
    <lineage>
        <taxon>Eukaryota</taxon>
        <taxon>Metazoa</taxon>
        <taxon>Ecdysozoa</taxon>
        <taxon>Nematoda</taxon>
        <taxon>Chromadorea</taxon>
        <taxon>Rhabditida</taxon>
        <taxon>Tylenchina</taxon>
        <taxon>Panagrolaimomorpha</taxon>
        <taxon>Strongyloidoidea</taxon>
        <taxon>Strongyloididae</taxon>
        <taxon>Strongyloides</taxon>
    </lineage>
</organism>
<dbReference type="WBParaSite" id="SVE_1231100.1">
    <property type="protein sequence ID" value="SVE_1231100.1"/>
    <property type="gene ID" value="SVE_1231100"/>
</dbReference>
<keyword evidence="2" id="KW-0808">Transferase</keyword>
<evidence type="ECO:0000259" key="7">
    <source>
        <dbReference type="PROSITE" id="PS50878"/>
    </source>
</evidence>
<dbReference type="Pfam" id="PF00078">
    <property type="entry name" value="RVT_1"/>
    <property type="match status" value="1"/>
</dbReference>
<dbReference type="InterPro" id="IPR012337">
    <property type="entry name" value="RNaseH-like_sf"/>
</dbReference>
<reference evidence="10" key="2">
    <citation type="submission" date="2015-08" db="UniProtKB">
        <authorList>
            <consortium name="WormBaseParasite"/>
        </authorList>
    </citation>
    <scope>IDENTIFICATION</scope>
</reference>
<reference evidence="9" key="1">
    <citation type="submission" date="2014-07" db="EMBL/GenBank/DDBJ databases">
        <authorList>
            <person name="Martin A.A"/>
            <person name="De Silva N."/>
        </authorList>
    </citation>
    <scope>NUCLEOTIDE SEQUENCE</scope>
</reference>
<name>A0A0K0FR94_STRVS</name>
<dbReference type="InterPro" id="IPR001584">
    <property type="entry name" value="Integrase_cat-core"/>
</dbReference>
<keyword evidence="4" id="KW-0540">Nuclease</keyword>
<dbReference type="InterPro" id="IPR021109">
    <property type="entry name" value="Peptidase_aspartic_dom_sf"/>
</dbReference>
<keyword evidence="5" id="KW-0378">Hydrolase</keyword>
<keyword evidence="3" id="KW-0548">Nucleotidyltransferase</keyword>
<dbReference type="InterPro" id="IPR043128">
    <property type="entry name" value="Rev_trsase/Diguanyl_cyclase"/>
</dbReference>
<keyword evidence="5" id="KW-0255">Endonuclease</keyword>
<dbReference type="PROSITE" id="PS50878">
    <property type="entry name" value="RT_POL"/>
    <property type="match status" value="1"/>
</dbReference>
<dbReference type="InterPro" id="IPR050951">
    <property type="entry name" value="Retrovirus_Pol_polyprotein"/>
</dbReference>
<evidence type="ECO:0000256" key="2">
    <source>
        <dbReference type="ARBA" id="ARBA00022679"/>
    </source>
</evidence>
<dbReference type="SUPFAM" id="SSF56672">
    <property type="entry name" value="DNA/RNA polymerases"/>
    <property type="match status" value="1"/>
</dbReference>
<dbReference type="EC" id="2.7.7.49" evidence="1"/>
<accession>A0A0K0FR94</accession>
<dbReference type="Gene3D" id="2.40.70.10">
    <property type="entry name" value="Acid Proteases"/>
    <property type="match status" value="2"/>
</dbReference>
<evidence type="ECO:0000256" key="4">
    <source>
        <dbReference type="ARBA" id="ARBA00022722"/>
    </source>
</evidence>
<dbReference type="Gene3D" id="3.30.70.270">
    <property type="match status" value="2"/>
</dbReference>
<evidence type="ECO:0000313" key="10">
    <source>
        <dbReference type="WBParaSite" id="SVE_1231100.1"/>
    </source>
</evidence>
<dbReference type="InterPro" id="IPR000477">
    <property type="entry name" value="RT_dom"/>
</dbReference>
<dbReference type="GO" id="GO:0004519">
    <property type="term" value="F:endonuclease activity"/>
    <property type="evidence" value="ECO:0007669"/>
    <property type="project" value="UniProtKB-KW"/>
</dbReference>
<dbReference type="STRING" id="75913.A0A0K0FR94"/>
<dbReference type="GO" id="GO:0015074">
    <property type="term" value="P:DNA integration"/>
    <property type="evidence" value="ECO:0007669"/>
    <property type="project" value="InterPro"/>
</dbReference>
<evidence type="ECO:0000256" key="6">
    <source>
        <dbReference type="ARBA" id="ARBA00023268"/>
    </source>
</evidence>
<evidence type="ECO:0000256" key="5">
    <source>
        <dbReference type="ARBA" id="ARBA00022759"/>
    </source>
</evidence>
<feature type="domain" description="Integrase catalytic" evidence="8">
    <location>
        <begin position="918"/>
        <end position="1078"/>
    </location>
</feature>
<dbReference type="Pfam" id="PF00665">
    <property type="entry name" value="rve"/>
    <property type="match status" value="1"/>
</dbReference>
<dbReference type="GO" id="GO:0003964">
    <property type="term" value="F:RNA-directed DNA polymerase activity"/>
    <property type="evidence" value="ECO:0007669"/>
    <property type="project" value="UniProtKB-EC"/>
</dbReference>
<dbReference type="Gene3D" id="3.30.420.10">
    <property type="entry name" value="Ribonuclease H-like superfamily/Ribonuclease H"/>
    <property type="match status" value="1"/>
</dbReference>
<keyword evidence="6" id="KW-0511">Multifunctional enzyme</keyword>
<keyword evidence="9" id="KW-1185">Reference proteome</keyword>
<dbReference type="Gene3D" id="1.10.340.70">
    <property type="match status" value="1"/>
</dbReference>
<dbReference type="PANTHER" id="PTHR37984:SF5">
    <property type="entry name" value="PROTEIN NYNRIN-LIKE"/>
    <property type="match status" value="1"/>
</dbReference>
<feature type="domain" description="Reverse transcriptase" evidence="7">
    <location>
        <begin position="430"/>
        <end position="618"/>
    </location>
</feature>
<evidence type="ECO:0000256" key="1">
    <source>
        <dbReference type="ARBA" id="ARBA00012493"/>
    </source>
</evidence>
<evidence type="ECO:0000259" key="8">
    <source>
        <dbReference type="PROSITE" id="PS50994"/>
    </source>
</evidence>
<dbReference type="GO" id="GO:0042575">
    <property type="term" value="C:DNA polymerase complex"/>
    <property type="evidence" value="ECO:0007669"/>
    <property type="project" value="UniProtKB-ARBA"/>
</dbReference>
<dbReference type="InterPro" id="IPR043502">
    <property type="entry name" value="DNA/RNA_pol_sf"/>
</dbReference>
<dbReference type="AlphaFoldDB" id="A0A0K0FR94"/>
<dbReference type="Pfam" id="PF17919">
    <property type="entry name" value="RT_RNaseH_2"/>
    <property type="match status" value="1"/>
</dbReference>
<dbReference type="GO" id="GO:0003676">
    <property type="term" value="F:nucleic acid binding"/>
    <property type="evidence" value="ECO:0007669"/>
    <property type="project" value="InterPro"/>
</dbReference>
<evidence type="ECO:0000313" key="9">
    <source>
        <dbReference type="Proteomes" id="UP000035680"/>
    </source>
</evidence>
<dbReference type="PROSITE" id="PS50994">
    <property type="entry name" value="INTEGRASE"/>
    <property type="match status" value="1"/>
</dbReference>
<dbReference type="Proteomes" id="UP000035680">
    <property type="component" value="Unassembled WGS sequence"/>
</dbReference>
<protein>
    <recommendedName>
        <fullName evidence="1">RNA-directed DNA polymerase</fullName>
        <ecNumber evidence="1">2.7.7.49</ecNumber>
    </recommendedName>
</protein>
<dbReference type="SUPFAM" id="SSF53098">
    <property type="entry name" value="Ribonuclease H-like"/>
    <property type="match status" value="1"/>
</dbReference>
<dbReference type="PANTHER" id="PTHR37984">
    <property type="entry name" value="PROTEIN CBG26694"/>
    <property type="match status" value="1"/>
</dbReference>
<sequence>MLNDDSEISSHLSFLDSGSDITFISFDLAAALNLKLNPSKDLVHVGNSSELQVNYESSVKLVNGDEVFDVKVGILSTELMLGINYAHVLIGNDVLRLCGSHAVDYGAMVVHLGQVKYYAILATKENAPEIEVVAKRYLRVNQSIACNEVNDFMTKHKLAFTQDSSDLGTLPYEVVDLNFKKDVSLPKICRYTNPPHVQAAINVEVNNLIANGVLEKCNTPKFISNLIVSIRKKDNSGSDITFISFDLAAALNLKLNPSKDLVHVGNSSELQVNYESSVKLVNGDEVFDVKVGILSTELMLGINYAHVLIGNDVFRLCGSHAVDYGAMVVHLGQVKYYAILATKENAPEIEVVAKRYLRVNQSIACNEVNDFMTKHKLAFTQDFSDLGTLPYEVVDLNFKKDVSLPKICRYTNPPHVQAAIDVEVNNLIANGVLEKCNTPKFISNLIVSIRKKDSKKRVCADLRSLNSCIERIPTYLASPETIIAELSSAKWFAKFDLCSGYHHIKLVPEIRDYFAMFTSKGLYRFTRLPFGFVNSTVYFQYGMNAALSDVHEKYALRDDYDAGLIVYVDDLLAYASTRQLLHQLIEDTLIAFESCGAKLKSSKCTFFSNEISFLSYFISDGTVVPQKECLVSITQYKIPASVSQLRRWLGMIGYFAKHVENLQLILIPISKLLKRNVEFNFDDECIKAFDKVNTILSSSPVLLIADPKKEYFLEVDSSLVGMGAVLMQMNDTGKLQRVSYYSKRFNPTIKAPSVSALELRGIIFALCHYRHVVNRVTIITDHKPLIGFIQHGKSPELFKYLAFIESSGIELKYQNGKLMYGSDALSKQYNRFKKIGMEELTEPGHRDNKLSLEDEKKLLDQLHNVLCHLGSAKATNLLKKYNDEIPDVAKKYKDICDRCSTCQKVNQHLSVYGYLRVNAKYPLKSVTIDIKGPVIESEEGYRYIFGCIDTYSRFVWFKPLFSTSSSESITALKEFIYLYGAPSIVRMDNAQTFASSKFSSEMKLLKIDIKYGLPYYSNSQTLIERTFGTLNRILTKIRLDTKHVDWAKELQRIAFILNSMNKDENSAYTKFMLLPDERQCRVDRRLEQLVHGCMIDEKNDEISRKRGTKINVGDLIRIKKKLSKKGSAVY</sequence>
<dbReference type="InterPro" id="IPR036397">
    <property type="entry name" value="RNaseH_sf"/>
</dbReference>
<dbReference type="FunFam" id="3.30.70.270:FF:000020">
    <property type="entry name" value="Transposon Tf2-6 polyprotein-like Protein"/>
    <property type="match status" value="1"/>
</dbReference>
<dbReference type="InterPro" id="IPR041577">
    <property type="entry name" value="RT_RNaseH_2"/>
</dbReference>
<proteinExistence type="predicted"/>
<evidence type="ECO:0000256" key="3">
    <source>
        <dbReference type="ARBA" id="ARBA00022695"/>
    </source>
</evidence>